<evidence type="ECO:0000313" key="13">
    <source>
        <dbReference type="Proteomes" id="UP001151699"/>
    </source>
</evidence>
<dbReference type="GO" id="GO:0043488">
    <property type="term" value="P:regulation of mRNA stability"/>
    <property type="evidence" value="ECO:0007669"/>
    <property type="project" value="InterPro"/>
</dbReference>
<feature type="compositionally biased region" description="Basic residues" evidence="10">
    <location>
        <begin position="103"/>
        <end position="116"/>
    </location>
</feature>
<dbReference type="Proteomes" id="UP001151699">
    <property type="component" value="Unassembled WGS sequence"/>
</dbReference>
<protein>
    <recommendedName>
        <fullName evidence="3">Zinc finger CCCH domain-containing protein 14</fullName>
    </recommendedName>
</protein>
<dbReference type="Gene3D" id="1.20.1390.10">
    <property type="entry name" value="PWI domain"/>
    <property type="match status" value="1"/>
</dbReference>
<feature type="non-terminal residue" evidence="12">
    <location>
        <position position="1"/>
    </location>
</feature>
<evidence type="ECO:0000256" key="3">
    <source>
        <dbReference type="ARBA" id="ARBA00015071"/>
    </source>
</evidence>
<dbReference type="Pfam" id="PF14608">
    <property type="entry name" value="zf-CCCH_2"/>
    <property type="match status" value="2"/>
</dbReference>
<organism evidence="12 13">
    <name type="scientific">Pseudolycoriella hygida</name>
    <dbReference type="NCBI Taxonomy" id="35572"/>
    <lineage>
        <taxon>Eukaryota</taxon>
        <taxon>Metazoa</taxon>
        <taxon>Ecdysozoa</taxon>
        <taxon>Arthropoda</taxon>
        <taxon>Hexapoda</taxon>
        <taxon>Insecta</taxon>
        <taxon>Pterygota</taxon>
        <taxon>Neoptera</taxon>
        <taxon>Endopterygota</taxon>
        <taxon>Diptera</taxon>
        <taxon>Nematocera</taxon>
        <taxon>Sciaroidea</taxon>
        <taxon>Sciaridae</taxon>
        <taxon>Pseudolycoriella</taxon>
    </lineage>
</organism>
<feature type="region of interest" description="Disordered" evidence="10">
    <location>
        <begin position="338"/>
        <end position="367"/>
    </location>
</feature>
<keyword evidence="7 9" id="KW-0862">Zinc</keyword>
<dbReference type="InterPro" id="IPR040366">
    <property type="entry name" value="Nab2/ZC3H14"/>
</dbReference>
<evidence type="ECO:0000256" key="4">
    <source>
        <dbReference type="ARBA" id="ARBA00022723"/>
    </source>
</evidence>
<evidence type="ECO:0000256" key="5">
    <source>
        <dbReference type="ARBA" id="ARBA00022737"/>
    </source>
</evidence>
<feature type="compositionally biased region" description="Basic and acidic residues" evidence="10">
    <location>
        <begin position="702"/>
        <end position="715"/>
    </location>
</feature>
<feature type="compositionally biased region" description="Basic and acidic residues" evidence="10">
    <location>
        <begin position="162"/>
        <end position="176"/>
    </location>
</feature>
<dbReference type="GO" id="GO:0005737">
    <property type="term" value="C:cytoplasm"/>
    <property type="evidence" value="ECO:0007669"/>
    <property type="project" value="TreeGrafter"/>
</dbReference>
<evidence type="ECO:0000256" key="7">
    <source>
        <dbReference type="ARBA" id="ARBA00022833"/>
    </source>
</evidence>
<evidence type="ECO:0000256" key="9">
    <source>
        <dbReference type="PROSITE-ProRule" id="PRU00723"/>
    </source>
</evidence>
<feature type="region of interest" description="Disordered" evidence="10">
    <location>
        <begin position="488"/>
        <end position="513"/>
    </location>
</feature>
<dbReference type="Gene3D" id="4.10.1000.40">
    <property type="match status" value="1"/>
</dbReference>
<dbReference type="OrthoDB" id="5589010at2759"/>
<feature type="region of interest" description="Disordered" evidence="10">
    <location>
        <begin position="219"/>
        <end position="247"/>
    </location>
</feature>
<evidence type="ECO:0000313" key="12">
    <source>
        <dbReference type="EMBL" id="KAJ6631718.1"/>
    </source>
</evidence>
<gene>
    <name evidence="12" type="primary">ZC3H14</name>
    <name evidence="12" type="ORF">Bhyg_16970</name>
</gene>
<dbReference type="PROSITE" id="PS50103">
    <property type="entry name" value="ZF_C3H1"/>
    <property type="match status" value="2"/>
</dbReference>
<name>A0A9Q0MJA3_9DIPT</name>
<accession>A0A9Q0MJA3</accession>
<evidence type="ECO:0000256" key="8">
    <source>
        <dbReference type="ARBA" id="ARBA00023242"/>
    </source>
</evidence>
<feature type="zinc finger region" description="C3H1-type" evidence="9">
    <location>
        <begin position="757"/>
        <end position="782"/>
    </location>
</feature>
<evidence type="ECO:0000256" key="10">
    <source>
        <dbReference type="SAM" id="MobiDB-lite"/>
    </source>
</evidence>
<evidence type="ECO:0000256" key="1">
    <source>
        <dbReference type="ARBA" id="ARBA00004123"/>
    </source>
</evidence>
<evidence type="ECO:0000259" key="11">
    <source>
        <dbReference type="PROSITE" id="PS50103"/>
    </source>
</evidence>
<reference evidence="12" key="1">
    <citation type="submission" date="2022-07" db="EMBL/GenBank/DDBJ databases">
        <authorList>
            <person name="Trinca V."/>
            <person name="Uliana J.V.C."/>
            <person name="Torres T.T."/>
            <person name="Ward R.J."/>
            <person name="Monesi N."/>
        </authorList>
    </citation>
    <scope>NUCLEOTIDE SEQUENCE</scope>
    <source>
        <strain evidence="12">HSMRA1968</strain>
        <tissue evidence="12">Whole embryos</tissue>
    </source>
</reference>
<dbReference type="PANTHER" id="PTHR14738">
    <property type="entry name" value="ZINC FINGER CCCH DOMAIN-CONTAINING PROTEIN 14"/>
    <property type="match status" value="1"/>
</dbReference>
<proteinExistence type="inferred from homology"/>
<feature type="domain" description="C3H1-type" evidence="11">
    <location>
        <begin position="757"/>
        <end position="782"/>
    </location>
</feature>
<comment type="caution">
    <text evidence="12">The sequence shown here is derived from an EMBL/GenBank/DDBJ whole genome shotgun (WGS) entry which is preliminary data.</text>
</comment>
<dbReference type="GO" id="GO:0008143">
    <property type="term" value="F:poly(A) binding"/>
    <property type="evidence" value="ECO:0007669"/>
    <property type="project" value="InterPro"/>
</dbReference>
<feature type="compositionally biased region" description="Acidic residues" evidence="10">
    <location>
        <begin position="225"/>
        <end position="247"/>
    </location>
</feature>
<feature type="domain" description="C3H1-type" evidence="11">
    <location>
        <begin position="783"/>
        <end position="802"/>
    </location>
</feature>
<keyword evidence="13" id="KW-1185">Reference proteome</keyword>
<keyword evidence="6 9" id="KW-0863">Zinc-finger</keyword>
<feature type="region of interest" description="Disordered" evidence="10">
    <location>
        <begin position="161"/>
        <end position="180"/>
    </location>
</feature>
<feature type="compositionally biased region" description="Polar residues" evidence="10">
    <location>
        <begin position="498"/>
        <end position="508"/>
    </location>
</feature>
<feature type="region of interest" description="Disordered" evidence="10">
    <location>
        <begin position="685"/>
        <end position="723"/>
    </location>
</feature>
<evidence type="ECO:0000256" key="2">
    <source>
        <dbReference type="ARBA" id="ARBA00008423"/>
    </source>
</evidence>
<dbReference type="GO" id="GO:0005634">
    <property type="term" value="C:nucleus"/>
    <property type="evidence" value="ECO:0007669"/>
    <property type="project" value="UniProtKB-SubCell"/>
</dbReference>
<feature type="region of interest" description="Disordered" evidence="10">
    <location>
        <begin position="82"/>
        <end position="138"/>
    </location>
</feature>
<keyword evidence="5" id="KW-0677">Repeat</keyword>
<dbReference type="SMART" id="SM00356">
    <property type="entry name" value="ZnF_C3H1"/>
    <property type="match status" value="2"/>
</dbReference>
<evidence type="ECO:0000256" key="6">
    <source>
        <dbReference type="ARBA" id="ARBA00022771"/>
    </source>
</evidence>
<keyword evidence="8" id="KW-0539">Nucleus</keyword>
<feature type="zinc finger region" description="C3H1-type" evidence="9">
    <location>
        <begin position="783"/>
        <end position="802"/>
    </location>
</feature>
<dbReference type="InterPro" id="IPR000571">
    <property type="entry name" value="Znf_CCCH"/>
</dbReference>
<dbReference type="FunFam" id="4.10.1000.40:FF:000006">
    <property type="entry name" value="Zinc finger CCCH domain-containing protein 14"/>
    <property type="match status" value="1"/>
</dbReference>
<dbReference type="GO" id="GO:0008270">
    <property type="term" value="F:zinc ion binding"/>
    <property type="evidence" value="ECO:0007669"/>
    <property type="project" value="UniProtKB-KW"/>
</dbReference>
<dbReference type="AlphaFoldDB" id="A0A9Q0MJA3"/>
<comment type="subcellular location">
    <subcellularLocation>
        <location evidence="1">Nucleus</location>
    </subcellularLocation>
</comment>
<keyword evidence="4 9" id="KW-0479">Metal-binding</keyword>
<comment type="similarity">
    <text evidence="2">Belongs to the ZC3H14 family.</text>
</comment>
<dbReference type="EMBL" id="WJQU01002696">
    <property type="protein sequence ID" value="KAJ6631718.1"/>
    <property type="molecule type" value="Genomic_DNA"/>
</dbReference>
<feature type="region of interest" description="Disordered" evidence="10">
    <location>
        <begin position="614"/>
        <end position="641"/>
    </location>
</feature>
<dbReference type="PANTHER" id="PTHR14738:SF29">
    <property type="entry name" value="ZINC FINGER CCCH DOMAIN-CONTAINING PROTEIN 14"/>
    <property type="match status" value="1"/>
</dbReference>
<sequence length="802" mass="90855">MDTIGTEVGQKMRSAVKAKLIELGTGYIDDELPDYVMIMVANKRSKQQMTEDLNLFLGSNTEPFVSWLHQVLQKLQEVTLPPATASTSSAAKRKTSSSESNDKKKKDKKLKRSHKTKPIENAETAAKPATPPPPSITDVFADHLIQKAKTNLMLEVSVNVKTKSEQPTKDSTEKNSSDNFDIPTITEIAENEVVKVNRRKELSDLAELQKQINKAKRHLRSLGSEESEDEDFVNIEDDDDLGEDDEDISKKRSVNANVVKPAKVGDKISDSRSQRVQITYNENELETTDTNTRAKRMSVMERLGVKTSASTNRENVISLSANRRVEQEMYVPVFRRKEDEKKPKVAQHDRTARSLRSRDREIHKESVKRDVSLNSRELVKDLRSRDSSRGLVDREINREIVRDLRERVGRSKIVEESGATKESPMKLTAKQRIGSRVIVAPPKPEYEDTTVEVPVNSVIRVKPRPIIPSSKQASKNLLLKAVAEAQKSTAMVKPRPESPNTQNTTSGRTPKLFTKSFRDNSRIGKVKKNIVIEVSRPADQVNEDEEDVEECDDEYVTAMISDVEDFEDEDAYSPQNLHAEDNDQGAKRYAYQPATDEQTKFVVTLNADKYVPSSKAKGTDRKRVEINGAIQSQSDKSVKRPVDGIIQKEKERTSSPLRMETTVQKVNKLIIKNDTEDEEELRKEVERSANRKRSHLSPIRFDLSDEKRSKLRDGQPDDEQNFVSDDGQKVMIRRSDVSKKYDNLPPLLNSISLSDKSKAKERCKFYPSCGKGDQCEFVHPTSPCKVFPNCKFGDKCLYIHPK</sequence>